<dbReference type="AlphaFoldDB" id="A0A2S1LK73"/>
<protein>
    <recommendedName>
        <fullName evidence="4">Peptidase M60 domain-containing protein</fullName>
    </recommendedName>
</protein>
<dbReference type="KEGG" id="fki:FK004_02460"/>
<name>A0A2S1LK73_9FLAO</name>
<evidence type="ECO:0008006" key="4">
    <source>
        <dbReference type="Google" id="ProtNLM"/>
    </source>
</evidence>
<dbReference type="Proteomes" id="UP000244677">
    <property type="component" value="Chromosome"/>
</dbReference>
<evidence type="ECO:0000313" key="2">
    <source>
        <dbReference type="EMBL" id="AWG24163.1"/>
    </source>
</evidence>
<keyword evidence="1" id="KW-0732">Signal</keyword>
<evidence type="ECO:0000256" key="1">
    <source>
        <dbReference type="SAM" id="SignalP"/>
    </source>
</evidence>
<proteinExistence type="predicted"/>
<keyword evidence="3" id="KW-1185">Reference proteome</keyword>
<feature type="signal peptide" evidence="1">
    <location>
        <begin position="1"/>
        <end position="21"/>
    </location>
</feature>
<dbReference type="RefSeq" id="WP_108735817.1">
    <property type="nucleotide sequence ID" value="NZ_CP020919.1"/>
</dbReference>
<reference evidence="2 3" key="1">
    <citation type="submission" date="2017-04" db="EMBL/GenBank/DDBJ databases">
        <title>Complete genome sequence of Flavobacterium kingsejong AJ004.</title>
        <authorList>
            <person name="Lee P.C."/>
        </authorList>
    </citation>
    <scope>NUCLEOTIDE SEQUENCE [LARGE SCALE GENOMIC DNA]</scope>
    <source>
        <strain evidence="2 3">AJ004</strain>
    </source>
</reference>
<feature type="chain" id="PRO_5015657971" description="Peptidase M60 domain-containing protein" evidence="1">
    <location>
        <begin position="22"/>
        <end position="403"/>
    </location>
</feature>
<sequence>MKTKTRVIAAAIAVCCAGFVACNKNDDDNSVIGTEPKAVETPELLALVCDPPQGRLADNYGSVLRRAMNSTEQCNNLEFGNIIRAYGQQRDAFSVTNGETLSLLFLINAFISDTTNVTFGANGEYTVLMQERKTELQRFWQFWDPVTLLGQHHSFFGDRTALLNAYSICNQATVGDVEAQADLIIAAYADQNSTLRTPIYVMDAYAQIQGGNRSIVIGDGMIDIMAQVAQVEKGIAWTGILAHEWAHQIQFNNVTDQQATPEWTRHNELGADFMAAYFMTHPEGSQYLWSEEVDFYQLFFQIGDCEFQDAGHHGTPQQRMAAARMGYTIAKTAAATAPLSQTEILALFNTLADEIINGLPAARTAGLSGFTPAQRIAYTTVKGYSDEIQGILSGTVDPKTLAD</sequence>
<evidence type="ECO:0000313" key="3">
    <source>
        <dbReference type="Proteomes" id="UP000244677"/>
    </source>
</evidence>
<dbReference type="PROSITE" id="PS51257">
    <property type="entry name" value="PROKAR_LIPOPROTEIN"/>
    <property type="match status" value="1"/>
</dbReference>
<dbReference type="EMBL" id="CP020919">
    <property type="protein sequence ID" value="AWG24163.1"/>
    <property type="molecule type" value="Genomic_DNA"/>
</dbReference>
<gene>
    <name evidence="2" type="ORF">FK004_02460</name>
</gene>
<accession>A0A2S1LK73</accession>
<organism evidence="2 3">
    <name type="scientific">Flavobacterium kingsejongi</name>
    <dbReference type="NCBI Taxonomy" id="1678728"/>
    <lineage>
        <taxon>Bacteria</taxon>
        <taxon>Pseudomonadati</taxon>
        <taxon>Bacteroidota</taxon>
        <taxon>Flavobacteriia</taxon>
        <taxon>Flavobacteriales</taxon>
        <taxon>Flavobacteriaceae</taxon>
        <taxon>Flavobacterium</taxon>
    </lineage>
</organism>
<dbReference type="OrthoDB" id="9152336at2"/>